<keyword evidence="1" id="KW-1133">Transmembrane helix</keyword>
<sequence length="148" mass="16912">MNTKYLVWIIIGIVLAALIVGVIAAGSPGEVRLKKIDEQRINTLQTLQWQVVSYWQNNEKLPKTIEELTAQGKMPPDPVTGEPYEYEVTGEKTFKLCATFTTKKLSTQGLYIPQNENWDHKAGYVCFERLMSEELYPFIRTGKPVPIY</sequence>
<dbReference type="AlphaFoldDB" id="A0A1G1Z3L5"/>
<proteinExistence type="predicted"/>
<dbReference type="STRING" id="1797689.A3F24_01385"/>
<evidence type="ECO:0000313" key="2">
    <source>
        <dbReference type="EMBL" id="OGY59218.1"/>
    </source>
</evidence>
<dbReference type="Proteomes" id="UP000178515">
    <property type="component" value="Unassembled WGS sequence"/>
</dbReference>
<accession>A0A1G1Z3L5</accession>
<organism evidence="2 3">
    <name type="scientific">Candidatus Colwellbacteria bacterium RIFCSPHIGHO2_12_FULL_44_17</name>
    <dbReference type="NCBI Taxonomy" id="1797689"/>
    <lineage>
        <taxon>Bacteria</taxon>
        <taxon>Candidatus Colwelliibacteriota</taxon>
    </lineage>
</organism>
<evidence type="ECO:0008006" key="4">
    <source>
        <dbReference type="Google" id="ProtNLM"/>
    </source>
</evidence>
<keyword evidence="1" id="KW-0472">Membrane</keyword>
<evidence type="ECO:0000256" key="1">
    <source>
        <dbReference type="SAM" id="Phobius"/>
    </source>
</evidence>
<reference evidence="2 3" key="1">
    <citation type="journal article" date="2016" name="Nat. Commun.">
        <title>Thousands of microbial genomes shed light on interconnected biogeochemical processes in an aquifer system.</title>
        <authorList>
            <person name="Anantharaman K."/>
            <person name="Brown C.T."/>
            <person name="Hug L.A."/>
            <person name="Sharon I."/>
            <person name="Castelle C.J."/>
            <person name="Probst A.J."/>
            <person name="Thomas B.C."/>
            <person name="Singh A."/>
            <person name="Wilkins M.J."/>
            <person name="Karaoz U."/>
            <person name="Brodie E.L."/>
            <person name="Williams K.H."/>
            <person name="Hubbard S.S."/>
            <person name="Banfield J.F."/>
        </authorList>
    </citation>
    <scope>NUCLEOTIDE SEQUENCE [LARGE SCALE GENOMIC DNA]</scope>
</reference>
<protein>
    <recommendedName>
        <fullName evidence="4">Type II secretion system protein GspG C-terminal domain-containing protein</fullName>
    </recommendedName>
</protein>
<dbReference type="EMBL" id="MHIX01000020">
    <property type="protein sequence ID" value="OGY59218.1"/>
    <property type="molecule type" value="Genomic_DNA"/>
</dbReference>
<keyword evidence="1" id="KW-0812">Transmembrane</keyword>
<evidence type="ECO:0000313" key="3">
    <source>
        <dbReference type="Proteomes" id="UP000178515"/>
    </source>
</evidence>
<name>A0A1G1Z3L5_9BACT</name>
<comment type="caution">
    <text evidence="2">The sequence shown here is derived from an EMBL/GenBank/DDBJ whole genome shotgun (WGS) entry which is preliminary data.</text>
</comment>
<gene>
    <name evidence="2" type="ORF">A3F24_01385</name>
</gene>
<feature type="transmembrane region" description="Helical" evidence="1">
    <location>
        <begin position="6"/>
        <end position="26"/>
    </location>
</feature>